<organism evidence="2 3">
    <name type="scientific">Sphingobacterium puteale</name>
    <dbReference type="NCBI Taxonomy" id="2420510"/>
    <lineage>
        <taxon>Bacteria</taxon>
        <taxon>Pseudomonadati</taxon>
        <taxon>Bacteroidota</taxon>
        <taxon>Sphingobacteriia</taxon>
        <taxon>Sphingobacteriales</taxon>
        <taxon>Sphingobacteriaceae</taxon>
        <taxon>Sphingobacterium</taxon>
    </lineage>
</organism>
<feature type="transmembrane region" description="Helical" evidence="1">
    <location>
        <begin position="12"/>
        <end position="28"/>
    </location>
</feature>
<name>A0A420VYH5_9SPHI</name>
<sequence length="94" mass="10861">MFPIDREFKIVYALYILLFCYIIYRILIGGKGEKVRLIFIVSISLILNTFLYIDPANFQGGASLSVLFYSLIIWLLTALVTVVNCIFSNWKKKT</sequence>
<reference evidence="2 3" key="1">
    <citation type="submission" date="2018-10" db="EMBL/GenBank/DDBJ databases">
        <title>Sphingobacterium sp. M05W1-28.</title>
        <authorList>
            <person name="Cai H."/>
        </authorList>
    </citation>
    <scope>NUCLEOTIDE SEQUENCE [LARGE SCALE GENOMIC DNA]</scope>
    <source>
        <strain evidence="2 3">M05W1-28</strain>
    </source>
</reference>
<protein>
    <submittedName>
        <fullName evidence="2">Uncharacterized protein</fullName>
    </submittedName>
</protein>
<evidence type="ECO:0000313" key="2">
    <source>
        <dbReference type="EMBL" id="RKO71247.1"/>
    </source>
</evidence>
<keyword evidence="1" id="KW-1133">Transmembrane helix</keyword>
<proteinExistence type="predicted"/>
<gene>
    <name evidence="2" type="ORF">D7322_13950</name>
</gene>
<keyword evidence="3" id="KW-1185">Reference proteome</keyword>
<keyword evidence="1" id="KW-0472">Membrane</keyword>
<comment type="caution">
    <text evidence="2">The sequence shown here is derived from an EMBL/GenBank/DDBJ whole genome shotgun (WGS) entry which is preliminary data.</text>
</comment>
<evidence type="ECO:0000313" key="3">
    <source>
        <dbReference type="Proteomes" id="UP000282423"/>
    </source>
</evidence>
<evidence type="ECO:0000256" key="1">
    <source>
        <dbReference type="SAM" id="Phobius"/>
    </source>
</evidence>
<keyword evidence="1" id="KW-0812">Transmembrane</keyword>
<dbReference type="EMBL" id="RBWS01000009">
    <property type="protein sequence ID" value="RKO71247.1"/>
    <property type="molecule type" value="Genomic_DNA"/>
</dbReference>
<dbReference type="Proteomes" id="UP000282423">
    <property type="component" value="Unassembled WGS sequence"/>
</dbReference>
<dbReference type="AlphaFoldDB" id="A0A420VYH5"/>
<feature type="transmembrane region" description="Helical" evidence="1">
    <location>
        <begin position="65"/>
        <end position="87"/>
    </location>
</feature>
<accession>A0A420VYH5</accession>
<feature type="transmembrane region" description="Helical" evidence="1">
    <location>
        <begin position="35"/>
        <end position="53"/>
    </location>
</feature>